<organism evidence="2 3">
    <name type="scientific">Enterococcus rivorum</name>
    <dbReference type="NCBI Taxonomy" id="762845"/>
    <lineage>
        <taxon>Bacteria</taxon>
        <taxon>Bacillati</taxon>
        <taxon>Bacillota</taxon>
        <taxon>Bacilli</taxon>
        <taxon>Lactobacillales</taxon>
        <taxon>Enterococcaceae</taxon>
        <taxon>Enterococcus</taxon>
    </lineage>
</organism>
<dbReference type="AlphaFoldDB" id="A0A1E5L0S7"/>
<dbReference type="Proteomes" id="UP000095256">
    <property type="component" value="Unassembled WGS sequence"/>
</dbReference>
<evidence type="ECO:0000313" key="2">
    <source>
        <dbReference type="EMBL" id="OEH83671.1"/>
    </source>
</evidence>
<proteinExistence type="predicted"/>
<dbReference type="OrthoDB" id="2143991at2"/>
<dbReference type="RefSeq" id="WP_069697355.1">
    <property type="nucleotide sequence ID" value="NZ_JAGGMA010000008.1"/>
</dbReference>
<dbReference type="Pfam" id="PF05043">
    <property type="entry name" value="Mga"/>
    <property type="match status" value="1"/>
</dbReference>
<protein>
    <recommendedName>
        <fullName evidence="1">Mga helix-turn-helix domain-containing protein</fullName>
    </recommendedName>
</protein>
<dbReference type="InterPro" id="IPR007737">
    <property type="entry name" value="Mga_HTH"/>
</dbReference>
<name>A0A1E5L0S7_9ENTE</name>
<reference evidence="2 3" key="1">
    <citation type="submission" date="2016-09" db="EMBL/GenBank/DDBJ databases">
        <authorList>
            <person name="Capua I."/>
            <person name="De Benedictis P."/>
            <person name="Joannis T."/>
            <person name="Lombin L.H."/>
            <person name="Cattoli G."/>
        </authorList>
    </citation>
    <scope>NUCLEOTIDE SEQUENCE [LARGE SCALE GENOMIC DNA]</scope>
    <source>
        <strain evidence="2 3">LMG 25899</strain>
    </source>
</reference>
<feature type="domain" description="Mga helix-turn-helix" evidence="1">
    <location>
        <begin position="83"/>
        <end position="162"/>
    </location>
</feature>
<evidence type="ECO:0000259" key="1">
    <source>
        <dbReference type="Pfam" id="PF05043"/>
    </source>
</evidence>
<gene>
    <name evidence="2" type="ORF">BCR26_08365</name>
</gene>
<evidence type="ECO:0000313" key="3">
    <source>
        <dbReference type="Proteomes" id="UP000095256"/>
    </source>
</evidence>
<dbReference type="STRING" id="762845.BCR26_08365"/>
<dbReference type="EMBL" id="MIEK01000004">
    <property type="protein sequence ID" value="OEH83671.1"/>
    <property type="molecule type" value="Genomic_DNA"/>
</dbReference>
<keyword evidence="3" id="KW-1185">Reference proteome</keyword>
<accession>A0A1E5L0S7</accession>
<sequence length="485" mass="57233">MELINFIDTSDRDKLKIVSMFEEQGTEEISFEHLMMTFGFSRFKLNNYIKQLNEDLEKYGASLQIIYLPCTEVKVTGFTNEILRKLRLVYLKKSTLFAMFSELIVSKLSIKEFGKSRFFSRSKTYIIKKELEKILASVGLGISNKELSGSEEKIRKFAFEVYYYFFNGLEFPFSESVRKETSLVSRILMSEVKIESVPTRMTKLELFMSISILRIKNRHKVEESSVDLTKLRKDIFGEKLSFYKSVEENYLLSAQELHQEIDFLLVFLITEDVLLPDFFSLGIMNSQIQSLTSEMEKILITELPFSKELAEYEEESILLNVKVALFKLHFKIIYFSTTYFTSTSEQQLSFFMETYPRFHHLVEKFLDFLFSDKQLLHLHSKKVSLYYDYMLALISSVPMKYLKNKIYICVDFSKGEMYTNYIVNNLEFFGNLNIEVQRKLTNNTDIYLSDYFYSKALCRQVIWKNIPNGNDWRFLGEIVADVRKE</sequence>
<comment type="caution">
    <text evidence="2">The sequence shown here is derived from an EMBL/GenBank/DDBJ whole genome shotgun (WGS) entry which is preliminary data.</text>
</comment>